<dbReference type="InterPro" id="IPR051170">
    <property type="entry name" value="Neural/epithelial_adhesion"/>
</dbReference>
<evidence type="ECO:0000256" key="9">
    <source>
        <dbReference type="ARBA" id="ARBA00023136"/>
    </source>
</evidence>
<dbReference type="SMART" id="SM00408">
    <property type="entry name" value="IGc2"/>
    <property type="match status" value="5"/>
</dbReference>
<evidence type="ECO:0000256" key="12">
    <source>
        <dbReference type="ARBA" id="ARBA00023319"/>
    </source>
</evidence>
<sequence length="494" mass="54277">MYRTFKLNNITFRIWLKETANGLFPVIEDHRTRVTSGTLHIKNALISDGGKYQCIITNGIGDKRTDTVLIVTAPLRVTIIPEHQTLNIGETAVLNCSVSGHPIHTVTWRKDQRHLAANSRVQLLSRDVLHITSVRREDRGMYQCFAYNDIDGAQGIAEIKIGDVPPYLLSAFPDTTVHSSEKVSLKCVSAGNFAPHVVWTLYDQELNPAQNPRIRTGDIVSHQGHVTSYLNISDARVEDSGVYRCDISNDVGAVWHSARLNVYGPPFIRPFPNISAISGQELVLNCPVGGYPIKSITWQKGGIILPLDHRHKISNTGYLTIQDVQKAADEGEYTCIAKNPEGLMASGSTHVSVVVAPVIDAQYLPDTITANEGERAKFICSVTTGDPPIRFKWLKNGFPFVSAPKVSVQLLDDSSVLQFRKVQASDRGQYTCIATNAATSTNMTSQLVVNVPPSWTSEPVNTSAILGSSAWMNCSAEGFPTPSVIWRKARGRCI</sequence>
<dbReference type="FunFam" id="2.60.40.10:FF:000333">
    <property type="entry name" value="Down syndrome cell adhesion molecule"/>
    <property type="match status" value="1"/>
</dbReference>
<dbReference type="PANTHER" id="PTHR12231:SF253">
    <property type="entry name" value="DPR-INTERACTING PROTEIN ETA, ISOFORM B-RELATED"/>
    <property type="match status" value="1"/>
</dbReference>
<keyword evidence="15" id="KW-1185">Reference proteome</keyword>
<dbReference type="InterPro" id="IPR036179">
    <property type="entry name" value="Ig-like_dom_sf"/>
</dbReference>
<keyword evidence="7" id="KW-0130">Cell adhesion</keyword>
<protein>
    <submittedName>
        <fullName evidence="14">Down syndrome cell adhesion molecule-like protein Dscam2</fullName>
    </submittedName>
</protein>
<dbReference type="InterPro" id="IPR013098">
    <property type="entry name" value="Ig_I-set"/>
</dbReference>
<proteinExistence type="predicted"/>
<keyword evidence="11" id="KW-0325">Glycoprotein</keyword>
<organism evidence="14 15">
    <name type="scientific">Caerostris darwini</name>
    <dbReference type="NCBI Taxonomy" id="1538125"/>
    <lineage>
        <taxon>Eukaryota</taxon>
        <taxon>Metazoa</taxon>
        <taxon>Ecdysozoa</taxon>
        <taxon>Arthropoda</taxon>
        <taxon>Chelicerata</taxon>
        <taxon>Arachnida</taxon>
        <taxon>Araneae</taxon>
        <taxon>Araneomorphae</taxon>
        <taxon>Entelegynae</taxon>
        <taxon>Araneoidea</taxon>
        <taxon>Araneidae</taxon>
        <taxon>Caerostris</taxon>
    </lineage>
</organism>
<evidence type="ECO:0000256" key="8">
    <source>
        <dbReference type="ARBA" id="ARBA00022989"/>
    </source>
</evidence>
<evidence type="ECO:0000256" key="2">
    <source>
        <dbReference type="ARBA" id="ARBA00004236"/>
    </source>
</evidence>
<evidence type="ECO:0000256" key="5">
    <source>
        <dbReference type="ARBA" id="ARBA00022729"/>
    </source>
</evidence>
<dbReference type="SMART" id="SM00409">
    <property type="entry name" value="IG"/>
    <property type="match status" value="5"/>
</dbReference>
<dbReference type="PANTHER" id="PTHR12231">
    <property type="entry name" value="CTX-RELATED TYPE I TRANSMEMBRANE PROTEIN"/>
    <property type="match status" value="1"/>
</dbReference>
<keyword evidence="8" id="KW-1133">Transmembrane helix</keyword>
<dbReference type="AlphaFoldDB" id="A0AAV4RV93"/>
<dbReference type="InterPro" id="IPR003598">
    <property type="entry name" value="Ig_sub2"/>
</dbReference>
<name>A0AAV4RV93_9ARAC</name>
<gene>
    <name evidence="14" type="primary">Dscam2</name>
    <name evidence="14" type="ORF">CDAR_401651</name>
</gene>
<dbReference type="InterPro" id="IPR013783">
    <property type="entry name" value="Ig-like_fold"/>
</dbReference>
<evidence type="ECO:0000256" key="3">
    <source>
        <dbReference type="ARBA" id="ARBA00022475"/>
    </source>
</evidence>
<evidence type="ECO:0000313" key="15">
    <source>
        <dbReference type="Proteomes" id="UP001054837"/>
    </source>
</evidence>
<dbReference type="FunFam" id="2.60.40.10:FF:000017">
    <property type="entry name" value="Down syndrome cell adhesion molecule b"/>
    <property type="match status" value="1"/>
</dbReference>
<keyword evidence="10" id="KW-1015">Disulfide bond</keyword>
<dbReference type="InterPro" id="IPR007110">
    <property type="entry name" value="Ig-like_dom"/>
</dbReference>
<evidence type="ECO:0000256" key="10">
    <source>
        <dbReference type="ARBA" id="ARBA00023157"/>
    </source>
</evidence>
<dbReference type="Pfam" id="PF07679">
    <property type="entry name" value="I-set"/>
    <property type="match status" value="4"/>
</dbReference>
<reference evidence="14 15" key="1">
    <citation type="submission" date="2021-06" db="EMBL/GenBank/DDBJ databases">
        <title>Caerostris darwini draft genome.</title>
        <authorList>
            <person name="Kono N."/>
            <person name="Arakawa K."/>
        </authorList>
    </citation>
    <scope>NUCLEOTIDE SEQUENCE [LARGE SCALE GENOMIC DNA]</scope>
</reference>
<evidence type="ECO:0000313" key="14">
    <source>
        <dbReference type="EMBL" id="GIY24726.1"/>
    </source>
</evidence>
<keyword evidence="5" id="KW-0732">Signal</keyword>
<keyword evidence="9" id="KW-0472">Membrane</keyword>
<dbReference type="CDD" id="cd20958">
    <property type="entry name" value="IgI_5_Dscam"/>
    <property type="match status" value="1"/>
</dbReference>
<dbReference type="GO" id="GO:0005886">
    <property type="term" value="C:plasma membrane"/>
    <property type="evidence" value="ECO:0007669"/>
    <property type="project" value="UniProtKB-SubCell"/>
</dbReference>
<keyword evidence="6" id="KW-0677">Repeat</keyword>
<dbReference type="SUPFAM" id="SSF48726">
    <property type="entry name" value="Immunoglobulin"/>
    <property type="match status" value="6"/>
</dbReference>
<dbReference type="CDD" id="cd20957">
    <property type="entry name" value="IgC2_3_Dscam"/>
    <property type="match status" value="1"/>
</dbReference>
<keyword evidence="3" id="KW-1003">Cell membrane</keyword>
<dbReference type="FunFam" id="2.60.40.10:FF:000004">
    <property type="entry name" value="DCC isoform 1"/>
    <property type="match status" value="1"/>
</dbReference>
<keyword evidence="4" id="KW-0812">Transmembrane</keyword>
<evidence type="ECO:0000256" key="4">
    <source>
        <dbReference type="ARBA" id="ARBA00022692"/>
    </source>
</evidence>
<feature type="domain" description="Ig-like" evidence="13">
    <location>
        <begin position="453"/>
        <end position="494"/>
    </location>
</feature>
<dbReference type="Proteomes" id="UP001054837">
    <property type="component" value="Unassembled WGS sequence"/>
</dbReference>
<feature type="domain" description="Ig-like" evidence="13">
    <location>
        <begin position="15"/>
        <end position="72"/>
    </location>
</feature>
<feature type="domain" description="Ig-like" evidence="13">
    <location>
        <begin position="265"/>
        <end position="352"/>
    </location>
</feature>
<dbReference type="PROSITE" id="PS50835">
    <property type="entry name" value="IG_LIKE"/>
    <property type="match status" value="6"/>
</dbReference>
<evidence type="ECO:0000256" key="6">
    <source>
        <dbReference type="ARBA" id="ARBA00022737"/>
    </source>
</evidence>
<comment type="caution">
    <text evidence="14">The sequence shown here is derived from an EMBL/GenBank/DDBJ whole genome shotgun (WGS) entry which is preliminary data.</text>
</comment>
<dbReference type="EMBL" id="BPLQ01006728">
    <property type="protein sequence ID" value="GIY24726.1"/>
    <property type="molecule type" value="Genomic_DNA"/>
</dbReference>
<dbReference type="Gene3D" id="2.60.40.10">
    <property type="entry name" value="Immunoglobulins"/>
    <property type="match status" value="6"/>
</dbReference>
<dbReference type="InterPro" id="IPR003599">
    <property type="entry name" value="Ig_sub"/>
</dbReference>
<evidence type="ECO:0000259" key="13">
    <source>
        <dbReference type="PROSITE" id="PS50835"/>
    </source>
</evidence>
<comment type="subcellular location">
    <subcellularLocation>
        <location evidence="2">Cell membrane</location>
    </subcellularLocation>
    <subcellularLocation>
        <location evidence="1">Membrane</location>
        <topology evidence="1">Single-pass membrane protein</topology>
    </subcellularLocation>
</comment>
<feature type="domain" description="Ig-like" evidence="13">
    <location>
        <begin position="357"/>
        <end position="450"/>
    </location>
</feature>
<feature type="domain" description="Ig-like" evidence="13">
    <location>
        <begin position="165"/>
        <end position="261"/>
    </location>
</feature>
<dbReference type="GO" id="GO:0098609">
    <property type="term" value="P:cell-cell adhesion"/>
    <property type="evidence" value="ECO:0007669"/>
    <property type="project" value="UniProtKB-ARBA"/>
</dbReference>
<keyword evidence="12" id="KW-0393">Immunoglobulin domain</keyword>
<feature type="domain" description="Ig-like" evidence="13">
    <location>
        <begin position="74"/>
        <end position="160"/>
    </location>
</feature>
<evidence type="ECO:0000256" key="1">
    <source>
        <dbReference type="ARBA" id="ARBA00004167"/>
    </source>
</evidence>
<accession>A0AAV4RV93</accession>
<dbReference type="FunFam" id="2.60.40.10:FF:000005">
    <property type="entry name" value="Neuronal cell adhesion molecule"/>
    <property type="match status" value="1"/>
</dbReference>
<evidence type="ECO:0000256" key="7">
    <source>
        <dbReference type="ARBA" id="ARBA00022889"/>
    </source>
</evidence>
<evidence type="ECO:0000256" key="11">
    <source>
        <dbReference type="ARBA" id="ARBA00023180"/>
    </source>
</evidence>